<dbReference type="InterPro" id="IPR036424">
    <property type="entry name" value="UPP_synth-like_sf"/>
</dbReference>
<dbReference type="PANTHER" id="PTHR10291:SF0">
    <property type="entry name" value="DEHYDRODOLICHYL DIPHOSPHATE SYNTHASE 2"/>
    <property type="match status" value="1"/>
</dbReference>
<feature type="binding site" evidence="2">
    <location>
        <begin position="198"/>
        <end position="200"/>
    </location>
    <ligand>
        <name>substrate</name>
    </ligand>
</feature>
<dbReference type="CDD" id="cd00475">
    <property type="entry name" value="Cis_IPPS"/>
    <property type="match status" value="1"/>
</dbReference>
<dbReference type="SUPFAM" id="SSF64005">
    <property type="entry name" value="Undecaprenyl diphosphate synthase"/>
    <property type="match status" value="1"/>
</dbReference>
<evidence type="ECO:0000256" key="2">
    <source>
        <dbReference type="HAMAP-Rule" id="MF_01139"/>
    </source>
</evidence>
<dbReference type="Proteomes" id="UP000092971">
    <property type="component" value="Chromosome"/>
</dbReference>
<evidence type="ECO:0000256" key="1">
    <source>
        <dbReference type="ARBA" id="ARBA00022679"/>
    </source>
</evidence>
<comment type="similarity">
    <text evidence="2">Belongs to the UPP synthase family.</text>
</comment>
<protein>
    <recommendedName>
        <fullName evidence="2">Isoprenyl transferase</fullName>
        <ecNumber evidence="2">2.5.1.-</ecNumber>
    </recommendedName>
</protein>
<feature type="binding site" evidence="2">
    <location>
        <position position="24"/>
    </location>
    <ligand>
        <name>Mg(2+)</name>
        <dbReference type="ChEBI" id="CHEBI:18420"/>
    </ligand>
</feature>
<dbReference type="InterPro" id="IPR018520">
    <property type="entry name" value="UPP_synth-like_CS"/>
</dbReference>
<dbReference type="EC" id="2.5.1.-" evidence="2"/>
<comment type="subunit">
    <text evidence="2">Homodimer.</text>
</comment>
<dbReference type="InterPro" id="IPR001441">
    <property type="entry name" value="UPP_synth-like"/>
</dbReference>
<accession>A0A1B1YGX4</accession>
<sequence length="246" mass="28800">MALLKKNTEIDFSKLPQHVAIIVDGNGRWAERRGLPRSAGHREGAKAVRRIIEHAYNLGIRYLTFFAFSSENWSRPKEEVDELMKLYLDYLKSAENETNDKNIRVKIIGSRIGLSPELINQIDKVEKHTADKDKMTLLIALNYGGRQDILQAVKKIVDDVQKGILNKDDITEEEFRKRLYTEDIPDPDLMIRTSGEMRISNFLIWQCSYTEFYFTDVLWPDFREKHFNEAILEYQKRQRRFGGLGK</sequence>
<dbReference type="NCBIfam" id="TIGR00055">
    <property type="entry name" value="uppS"/>
    <property type="match status" value="1"/>
</dbReference>
<feature type="binding site" evidence="2">
    <location>
        <position position="73"/>
    </location>
    <ligand>
        <name>substrate</name>
    </ligand>
</feature>
<feature type="binding site" evidence="2">
    <location>
        <position position="37"/>
    </location>
    <ligand>
        <name>substrate</name>
    </ligand>
</feature>
<keyword evidence="1 2" id="KW-0808">Transferase</keyword>
<feature type="binding site" evidence="2">
    <location>
        <position position="29"/>
    </location>
    <ligand>
        <name>substrate</name>
    </ligand>
</feature>
<gene>
    <name evidence="3" type="ORF">CSTERTH_07025</name>
</gene>
<organism evidence="3 4">
    <name type="scientific">Thermoclostridium stercorarium subsp. thermolacticum DSM 2910</name>
    <dbReference type="NCBI Taxonomy" id="1121336"/>
    <lineage>
        <taxon>Bacteria</taxon>
        <taxon>Bacillati</taxon>
        <taxon>Bacillota</taxon>
        <taxon>Clostridia</taxon>
        <taxon>Eubacteriales</taxon>
        <taxon>Oscillospiraceae</taxon>
        <taxon>Thermoclostridium</taxon>
    </lineage>
</organism>
<dbReference type="GO" id="GO:0016094">
    <property type="term" value="P:polyprenol biosynthetic process"/>
    <property type="evidence" value="ECO:0007669"/>
    <property type="project" value="TreeGrafter"/>
</dbReference>
<dbReference type="NCBIfam" id="NF011405">
    <property type="entry name" value="PRK14830.1"/>
    <property type="match status" value="1"/>
</dbReference>
<dbReference type="EMBL" id="CP014672">
    <property type="protein sequence ID" value="ANX00019.1"/>
    <property type="molecule type" value="Genomic_DNA"/>
</dbReference>
<feature type="active site" evidence="2">
    <location>
        <position position="24"/>
    </location>
</feature>
<dbReference type="Pfam" id="PF01255">
    <property type="entry name" value="Prenyltransf"/>
    <property type="match status" value="1"/>
</dbReference>
<dbReference type="AlphaFoldDB" id="A0A1B1YGX4"/>
<feature type="binding site" evidence="2">
    <location>
        <begin position="25"/>
        <end position="28"/>
    </location>
    <ligand>
        <name>substrate</name>
    </ligand>
</feature>
<feature type="binding site" evidence="2">
    <location>
        <position position="211"/>
    </location>
    <ligand>
        <name>Mg(2+)</name>
        <dbReference type="ChEBI" id="CHEBI:18420"/>
    </ligand>
</feature>
<dbReference type="Gene3D" id="3.40.1180.10">
    <property type="entry name" value="Decaprenyl diphosphate synthase-like"/>
    <property type="match status" value="1"/>
</dbReference>
<dbReference type="GO" id="GO:0000287">
    <property type="term" value="F:magnesium ion binding"/>
    <property type="evidence" value="ECO:0007669"/>
    <property type="project" value="UniProtKB-UniRule"/>
</dbReference>
<feature type="binding site" evidence="2">
    <location>
        <position position="192"/>
    </location>
    <ligand>
        <name>substrate</name>
    </ligand>
</feature>
<keyword evidence="2" id="KW-0479">Metal-binding</keyword>
<evidence type="ECO:0000313" key="3">
    <source>
        <dbReference type="EMBL" id="ANX00019.1"/>
    </source>
</evidence>
<dbReference type="GO" id="GO:0045547">
    <property type="term" value="F:ditrans,polycis-polyprenyl diphosphate synthase [(2E,6E)-farnesyl diphosphate specific] activity"/>
    <property type="evidence" value="ECO:0007669"/>
    <property type="project" value="TreeGrafter"/>
</dbReference>
<comment type="cofactor">
    <cofactor evidence="2">
        <name>Mg(2+)</name>
        <dbReference type="ChEBI" id="CHEBI:18420"/>
    </cofactor>
    <text evidence="2">Binds 2 magnesium ions per subunit.</text>
</comment>
<feature type="binding site" evidence="2">
    <location>
        <begin position="69"/>
        <end position="71"/>
    </location>
    <ligand>
        <name>substrate</name>
    </ligand>
</feature>
<feature type="binding site" evidence="2">
    <location>
        <position position="41"/>
    </location>
    <ligand>
        <name>substrate</name>
    </ligand>
</feature>
<reference evidence="3 4" key="1">
    <citation type="submission" date="2016-02" db="EMBL/GenBank/DDBJ databases">
        <title>Comparison of Clostridium stercorarium subspecies using comparative genomics and transcriptomics.</title>
        <authorList>
            <person name="Schellenberg J."/>
            <person name="Thallinger G."/>
            <person name="Levin D.B."/>
            <person name="Zhang X."/>
            <person name="Alvare G."/>
            <person name="Fristensky B."/>
            <person name="Sparling R."/>
        </authorList>
    </citation>
    <scope>NUCLEOTIDE SEQUENCE [LARGE SCALE GENOMIC DNA]</scope>
    <source>
        <strain evidence="3 4">DSM 2910</strain>
    </source>
</reference>
<comment type="function">
    <text evidence="2">Catalyzes the condensation of isopentenyl diphosphate (IPP) with allylic pyrophosphates generating different type of terpenoids.</text>
</comment>
<dbReference type="PANTHER" id="PTHR10291">
    <property type="entry name" value="DEHYDRODOLICHYL DIPHOSPHATE SYNTHASE FAMILY MEMBER"/>
    <property type="match status" value="1"/>
</dbReference>
<dbReference type="HAMAP" id="MF_01139">
    <property type="entry name" value="ISPT"/>
    <property type="match status" value="1"/>
</dbReference>
<dbReference type="PROSITE" id="PS01066">
    <property type="entry name" value="UPP_SYNTHASE"/>
    <property type="match status" value="1"/>
</dbReference>
<dbReference type="RefSeq" id="WP_015359107.1">
    <property type="nucleotide sequence ID" value="NZ_CP014672.1"/>
</dbReference>
<name>A0A1B1YGX4_THEST</name>
<proteinExistence type="inferred from homology"/>
<dbReference type="FunFam" id="3.40.1180.10:FF:000001">
    <property type="entry name" value="(2E,6E)-farnesyl-diphosphate-specific ditrans,polycis-undecaprenyl-diphosphate synthase"/>
    <property type="match status" value="1"/>
</dbReference>
<dbReference type="OrthoDB" id="4191603at2"/>
<feature type="binding site" evidence="2">
    <location>
        <position position="75"/>
    </location>
    <ligand>
        <name>substrate</name>
    </ligand>
</feature>
<feature type="active site" description="Proton acceptor" evidence="2">
    <location>
        <position position="72"/>
    </location>
</feature>
<keyword evidence="2" id="KW-0460">Magnesium</keyword>
<evidence type="ECO:0000313" key="4">
    <source>
        <dbReference type="Proteomes" id="UP000092971"/>
    </source>
</evidence>